<dbReference type="AlphaFoldDB" id="A0A0N4ZZ20"/>
<dbReference type="Pfam" id="PF11095">
    <property type="entry name" value="Gemin7"/>
    <property type="match status" value="1"/>
</dbReference>
<evidence type="ECO:0000313" key="1">
    <source>
        <dbReference type="Proteomes" id="UP000038045"/>
    </source>
</evidence>
<keyword evidence="1" id="KW-1185">Reference proteome</keyword>
<proteinExistence type="predicted"/>
<name>A0A0N4ZZ20_PARTI</name>
<dbReference type="WBParaSite" id="PTRK_0001403500.1">
    <property type="protein sequence ID" value="PTRK_0001403500.1"/>
    <property type="gene ID" value="PTRK_0001403500"/>
</dbReference>
<dbReference type="InterPro" id="IPR020338">
    <property type="entry name" value="SMN_gemin7"/>
</dbReference>
<dbReference type="Gene3D" id="2.30.30.100">
    <property type="match status" value="1"/>
</dbReference>
<reference evidence="2" key="1">
    <citation type="submission" date="2017-02" db="UniProtKB">
        <authorList>
            <consortium name="WormBaseParasite"/>
        </authorList>
    </citation>
    <scope>IDENTIFICATION</scope>
</reference>
<organism evidence="1 2">
    <name type="scientific">Parastrongyloides trichosuri</name>
    <name type="common">Possum-specific nematode worm</name>
    <dbReference type="NCBI Taxonomy" id="131310"/>
    <lineage>
        <taxon>Eukaryota</taxon>
        <taxon>Metazoa</taxon>
        <taxon>Ecdysozoa</taxon>
        <taxon>Nematoda</taxon>
        <taxon>Chromadorea</taxon>
        <taxon>Rhabditida</taxon>
        <taxon>Tylenchina</taxon>
        <taxon>Panagrolaimomorpha</taxon>
        <taxon>Strongyloidoidea</taxon>
        <taxon>Strongyloididae</taxon>
        <taxon>Parastrongyloides</taxon>
    </lineage>
</organism>
<protein>
    <submittedName>
        <fullName evidence="2">5-formyltetrahydrofolate cyclo-ligase</fullName>
    </submittedName>
</protein>
<sequence length="76" mass="8931">MNKTYEMRKRYLKTLEILRNKKASVTMIDKKILEGTLNMIQPNSEHCIISDVTKINFYYKDVCLRTSDISKISVTL</sequence>
<evidence type="ECO:0000313" key="2">
    <source>
        <dbReference type="WBParaSite" id="PTRK_0001403500.1"/>
    </source>
</evidence>
<accession>A0A0N4ZZ20</accession>
<dbReference type="Proteomes" id="UP000038045">
    <property type="component" value="Unplaced"/>
</dbReference>
<dbReference type="GO" id="GO:0034719">
    <property type="term" value="C:SMN-Sm protein complex"/>
    <property type="evidence" value="ECO:0007669"/>
    <property type="project" value="InterPro"/>
</dbReference>